<name>A0ABP3EY16_9ACTN</name>
<dbReference type="Pfam" id="PF00561">
    <property type="entry name" value="Abhydrolase_1"/>
    <property type="match status" value="1"/>
</dbReference>
<proteinExistence type="predicted"/>
<sequence length="272" mass="29254">MSAPVRVALHTETVGSGPTLLLVPGGSGDASSFGALPRLLARNFTVVTYDRRGFGRSATGVPPDEARRLSDDVEDAVALLGDEPGYVLGSSSGAIVALHLAARYPERVVTVIAHEPPLLALLPDAARWHALLDDVHATFRRDGAATAMRVFAAAVGQEPPPEHVPPDAPPHLAEMFARLTSSQEFFLEHELRQYVRRVPDLRALRRAKDRIVLAGGHDSRDAGGRLVPYRPNEVLAARLGTTITEFPGAHLGYLTHPVEFAELTRSALTPGR</sequence>
<dbReference type="GO" id="GO:0016787">
    <property type="term" value="F:hydrolase activity"/>
    <property type="evidence" value="ECO:0007669"/>
    <property type="project" value="UniProtKB-KW"/>
</dbReference>
<dbReference type="InterPro" id="IPR000073">
    <property type="entry name" value="AB_hydrolase_1"/>
</dbReference>
<organism evidence="2 3">
    <name type="scientific">Cryptosporangium japonicum</name>
    <dbReference type="NCBI Taxonomy" id="80872"/>
    <lineage>
        <taxon>Bacteria</taxon>
        <taxon>Bacillati</taxon>
        <taxon>Actinomycetota</taxon>
        <taxon>Actinomycetes</taxon>
        <taxon>Cryptosporangiales</taxon>
        <taxon>Cryptosporangiaceae</taxon>
        <taxon>Cryptosporangium</taxon>
    </lineage>
</organism>
<dbReference type="PANTHER" id="PTHR43433:SF5">
    <property type="entry name" value="AB HYDROLASE-1 DOMAIN-CONTAINING PROTEIN"/>
    <property type="match status" value="1"/>
</dbReference>
<dbReference type="InterPro" id="IPR050471">
    <property type="entry name" value="AB_hydrolase"/>
</dbReference>
<keyword evidence="3" id="KW-1185">Reference proteome</keyword>
<dbReference type="Gene3D" id="3.40.50.1820">
    <property type="entry name" value="alpha/beta hydrolase"/>
    <property type="match status" value="1"/>
</dbReference>
<comment type="caution">
    <text evidence="2">The sequence shown here is derived from an EMBL/GenBank/DDBJ whole genome shotgun (WGS) entry which is preliminary data.</text>
</comment>
<dbReference type="InterPro" id="IPR029058">
    <property type="entry name" value="AB_hydrolase_fold"/>
</dbReference>
<keyword evidence="2" id="KW-0378">Hydrolase</keyword>
<reference evidence="3" key="1">
    <citation type="journal article" date="2019" name="Int. J. Syst. Evol. Microbiol.">
        <title>The Global Catalogue of Microorganisms (GCM) 10K type strain sequencing project: providing services to taxonomists for standard genome sequencing and annotation.</title>
        <authorList>
            <consortium name="The Broad Institute Genomics Platform"/>
            <consortium name="The Broad Institute Genome Sequencing Center for Infectious Disease"/>
            <person name="Wu L."/>
            <person name="Ma J."/>
        </authorList>
    </citation>
    <scope>NUCLEOTIDE SEQUENCE [LARGE SCALE GENOMIC DNA]</scope>
    <source>
        <strain evidence="3">JCM 10425</strain>
    </source>
</reference>
<dbReference type="PANTHER" id="PTHR43433">
    <property type="entry name" value="HYDROLASE, ALPHA/BETA FOLD FAMILY PROTEIN"/>
    <property type="match status" value="1"/>
</dbReference>
<evidence type="ECO:0000259" key="1">
    <source>
        <dbReference type="Pfam" id="PF00561"/>
    </source>
</evidence>
<dbReference type="RefSeq" id="WP_344654557.1">
    <property type="nucleotide sequence ID" value="NZ_BAAAGX010000046.1"/>
</dbReference>
<feature type="domain" description="AB hydrolase-1" evidence="1">
    <location>
        <begin position="18"/>
        <end position="154"/>
    </location>
</feature>
<evidence type="ECO:0000313" key="2">
    <source>
        <dbReference type="EMBL" id="GAA0283292.1"/>
    </source>
</evidence>
<dbReference type="SUPFAM" id="SSF53474">
    <property type="entry name" value="alpha/beta-Hydrolases"/>
    <property type="match status" value="1"/>
</dbReference>
<dbReference type="EMBL" id="BAAAGX010000046">
    <property type="protein sequence ID" value="GAA0283292.1"/>
    <property type="molecule type" value="Genomic_DNA"/>
</dbReference>
<dbReference type="PRINTS" id="PR00111">
    <property type="entry name" value="ABHYDROLASE"/>
</dbReference>
<protein>
    <submittedName>
        <fullName evidence="2">Alpha/beta hydrolase</fullName>
    </submittedName>
</protein>
<accession>A0ABP3EY16</accession>
<gene>
    <name evidence="2" type="ORF">GCM10009539_84160</name>
</gene>
<evidence type="ECO:0000313" key="3">
    <source>
        <dbReference type="Proteomes" id="UP001500967"/>
    </source>
</evidence>
<dbReference type="Proteomes" id="UP001500967">
    <property type="component" value="Unassembled WGS sequence"/>
</dbReference>